<comment type="caution">
    <text evidence="1">The sequence shown here is derived from an EMBL/GenBank/DDBJ whole genome shotgun (WGS) entry which is preliminary data.</text>
</comment>
<evidence type="ECO:0000313" key="1">
    <source>
        <dbReference type="EMBL" id="EJU06707.1"/>
    </source>
</evidence>
<dbReference type="RefSeq" id="WP_005919960.1">
    <property type="nucleotide sequence ID" value="NZ_ALVD01000016.1"/>
</dbReference>
<dbReference type="Proteomes" id="UP000004829">
    <property type="component" value="Unassembled WGS sequence"/>
</dbReference>
<evidence type="ECO:0008006" key="3">
    <source>
        <dbReference type="Google" id="ProtNLM"/>
    </source>
</evidence>
<sequence length="70" mass="8372">MARKGYKDIKKQIEANERYLEKNEEAKLKKKIISLRGNGKNYIKNYADLLGLQEFETLIKERKKELELQE</sequence>
<name>A0ABP2R1Z1_9FUSO</name>
<evidence type="ECO:0000313" key="2">
    <source>
        <dbReference type="Proteomes" id="UP000004829"/>
    </source>
</evidence>
<accession>A0ABP2R1Z1</accession>
<organism evidence="1 2">
    <name type="scientific">Fusobacterium hwasookii ChDC F128</name>
    <dbReference type="NCBI Taxonomy" id="1216362"/>
    <lineage>
        <taxon>Bacteria</taxon>
        <taxon>Fusobacteriati</taxon>
        <taxon>Fusobacteriota</taxon>
        <taxon>Fusobacteriia</taxon>
        <taxon>Fusobacteriales</taxon>
        <taxon>Fusobacteriaceae</taxon>
        <taxon>Fusobacterium</taxon>
    </lineage>
</organism>
<proteinExistence type="predicted"/>
<keyword evidence="2" id="KW-1185">Reference proteome</keyword>
<protein>
    <recommendedName>
        <fullName evidence="3">Phage protein</fullName>
    </recommendedName>
</protein>
<dbReference type="EMBL" id="ALVD01000016">
    <property type="protein sequence ID" value="EJU06707.1"/>
    <property type="molecule type" value="Genomic_DNA"/>
</dbReference>
<gene>
    <name evidence="1" type="ORF">B437_11067</name>
</gene>
<reference evidence="2" key="1">
    <citation type="journal article" date="2012" name="J. Bacteriol.">
        <title>Draft Genome Sequence of Fusobacterium nucleatum ChDC F128, Isolated from a Periodontitis Lesion.</title>
        <authorList>
            <person name="Park S.N."/>
            <person name="Kong S.W."/>
            <person name="Kim H.S."/>
            <person name="Park M.S."/>
            <person name="Lee J.W."/>
            <person name="Cho E."/>
            <person name="Lim Y.K."/>
            <person name="Choi M.H."/>
            <person name="Chang Y.H."/>
            <person name="Shin J.H."/>
            <person name="Park H.S."/>
            <person name="Choi S.H."/>
            <person name="Kook J.K."/>
        </authorList>
    </citation>
    <scope>NUCLEOTIDE SEQUENCE [LARGE SCALE GENOMIC DNA]</scope>
    <source>
        <strain evidence="2">ChDC F128</strain>
    </source>
</reference>